<sequence length="224" mass="25036">MACSLGRLMRVSPSASDVAPDLDARLLPALRDPSALVLALYLRTGRTDDMVMLESGHALNRGKRRGRVRRPQEVGIEVDPGKVRGEGELTSLQTRQIECAAILERERLLEARRRGQPFERVVWMLVTDSPWVRGEVVRLRNGAMAADNVVQREVLTTPSRGVHTLKRRGPSDLDFAEAAVDWYLMGETDLVIGGGMYSFCKTAALRTFRPYFDGHQGCFQQDLV</sequence>
<evidence type="ECO:0000313" key="1">
    <source>
        <dbReference type="EMBL" id="CAE2234683.1"/>
    </source>
</evidence>
<protein>
    <submittedName>
        <fullName evidence="1">Uncharacterized protein</fullName>
    </submittedName>
</protein>
<gene>
    <name evidence="1" type="ORF">OAUR00152_LOCUS13323</name>
</gene>
<name>A0A7S4MPH2_9STRA</name>
<reference evidence="1" key="1">
    <citation type="submission" date="2021-01" db="EMBL/GenBank/DDBJ databases">
        <authorList>
            <person name="Corre E."/>
            <person name="Pelletier E."/>
            <person name="Niang G."/>
            <person name="Scheremetjew M."/>
            <person name="Finn R."/>
            <person name="Kale V."/>
            <person name="Holt S."/>
            <person name="Cochrane G."/>
            <person name="Meng A."/>
            <person name="Brown T."/>
            <person name="Cohen L."/>
        </authorList>
    </citation>
    <scope>NUCLEOTIDE SEQUENCE</scope>
    <source>
        <strain evidence="1">Isolate 1302-5</strain>
    </source>
</reference>
<dbReference type="AlphaFoldDB" id="A0A7S4MPH2"/>
<accession>A0A7S4MPH2</accession>
<dbReference type="EMBL" id="HBKQ01019738">
    <property type="protein sequence ID" value="CAE2234683.1"/>
    <property type="molecule type" value="Transcribed_RNA"/>
</dbReference>
<organism evidence="1">
    <name type="scientific">Odontella aurita</name>
    <dbReference type="NCBI Taxonomy" id="265563"/>
    <lineage>
        <taxon>Eukaryota</taxon>
        <taxon>Sar</taxon>
        <taxon>Stramenopiles</taxon>
        <taxon>Ochrophyta</taxon>
        <taxon>Bacillariophyta</taxon>
        <taxon>Mediophyceae</taxon>
        <taxon>Biddulphiophycidae</taxon>
        <taxon>Eupodiscales</taxon>
        <taxon>Odontellaceae</taxon>
        <taxon>Odontella</taxon>
    </lineage>
</organism>
<proteinExistence type="predicted"/>